<reference evidence="2 3" key="1">
    <citation type="journal article" date="2015" name="Plant Cell">
        <title>Oil accumulation by the oleaginous diatom Fistulifera solaris as revealed by the genome and transcriptome.</title>
        <authorList>
            <person name="Tanaka T."/>
            <person name="Maeda Y."/>
            <person name="Veluchamy A."/>
            <person name="Tanaka M."/>
            <person name="Abida H."/>
            <person name="Marechal E."/>
            <person name="Bowler C."/>
            <person name="Muto M."/>
            <person name="Sunaga Y."/>
            <person name="Tanaka M."/>
            <person name="Yoshino T."/>
            <person name="Taniguchi T."/>
            <person name="Fukuda Y."/>
            <person name="Nemoto M."/>
            <person name="Matsumoto M."/>
            <person name="Wong P.S."/>
            <person name="Aburatani S."/>
            <person name="Fujibuchi W."/>
        </authorList>
    </citation>
    <scope>NUCLEOTIDE SEQUENCE [LARGE SCALE GENOMIC DNA]</scope>
    <source>
        <strain evidence="2 3">JPCC DA0580</strain>
    </source>
</reference>
<evidence type="ECO:0000313" key="3">
    <source>
        <dbReference type="Proteomes" id="UP000198406"/>
    </source>
</evidence>
<feature type="compositionally biased region" description="Basic and acidic residues" evidence="1">
    <location>
        <begin position="122"/>
        <end position="133"/>
    </location>
</feature>
<organism evidence="2 3">
    <name type="scientific">Fistulifera solaris</name>
    <name type="common">Oleaginous diatom</name>
    <dbReference type="NCBI Taxonomy" id="1519565"/>
    <lineage>
        <taxon>Eukaryota</taxon>
        <taxon>Sar</taxon>
        <taxon>Stramenopiles</taxon>
        <taxon>Ochrophyta</taxon>
        <taxon>Bacillariophyta</taxon>
        <taxon>Bacillariophyceae</taxon>
        <taxon>Bacillariophycidae</taxon>
        <taxon>Naviculales</taxon>
        <taxon>Naviculaceae</taxon>
        <taxon>Fistulifera</taxon>
    </lineage>
</organism>
<feature type="compositionally biased region" description="Basic and acidic residues" evidence="1">
    <location>
        <begin position="41"/>
        <end position="63"/>
    </location>
</feature>
<feature type="region of interest" description="Disordered" evidence="1">
    <location>
        <begin position="1"/>
        <end position="195"/>
    </location>
</feature>
<dbReference type="EMBL" id="BDSP01000050">
    <property type="protein sequence ID" value="GAX12350.1"/>
    <property type="molecule type" value="Genomic_DNA"/>
</dbReference>
<evidence type="ECO:0000313" key="2">
    <source>
        <dbReference type="EMBL" id="GAX12350.1"/>
    </source>
</evidence>
<protein>
    <submittedName>
        <fullName evidence="2">Uncharacterized protein</fullName>
    </submittedName>
</protein>
<feature type="compositionally biased region" description="Low complexity" evidence="1">
    <location>
        <begin position="167"/>
        <end position="183"/>
    </location>
</feature>
<feature type="compositionally biased region" description="Basic residues" evidence="1">
    <location>
        <begin position="64"/>
        <end position="74"/>
    </location>
</feature>
<keyword evidence="3" id="KW-1185">Reference proteome</keyword>
<proteinExistence type="predicted"/>
<feature type="compositionally biased region" description="Basic and acidic residues" evidence="1">
    <location>
        <begin position="76"/>
        <end position="93"/>
    </location>
</feature>
<dbReference type="AlphaFoldDB" id="A0A1Z5JEC3"/>
<dbReference type="Proteomes" id="UP000198406">
    <property type="component" value="Unassembled WGS sequence"/>
</dbReference>
<comment type="caution">
    <text evidence="2">The sequence shown here is derived from an EMBL/GenBank/DDBJ whole genome shotgun (WGS) entry which is preliminary data.</text>
</comment>
<name>A0A1Z5JEC3_FISSO</name>
<accession>A0A1Z5JEC3</accession>
<feature type="compositionally biased region" description="Basic and acidic residues" evidence="1">
    <location>
        <begin position="101"/>
        <end position="115"/>
    </location>
</feature>
<gene>
    <name evidence="2" type="ORF">FisN_1Hh283</name>
</gene>
<evidence type="ECO:0000256" key="1">
    <source>
        <dbReference type="SAM" id="MobiDB-lite"/>
    </source>
</evidence>
<sequence>MKAGLRGMLRKAREARKKTVDEYQSKNNNKTLAPIDEASLEESRAPEEGREPEECAKPGEQKTKRVPRFFRGKSAKNVEHKKQENDEESKADSHTINNEVESVKKEGPEKPKAVDDNEDSDETQKFAEQEKEPVLSPVSINSPVSDHDIHSPASSRSSMDDDRDAPMVDSNQSIDSHISIIQSPRGAGIRSAPKTPDYTTRMEVAEDTPIAHSTGFLCGCI</sequence>
<dbReference type="InParanoid" id="A0A1Z5JEC3"/>